<dbReference type="Pfam" id="PF00582">
    <property type="entry name" value="Usp"/>
    <property type="match status" value="1"/>
</dbReference>
<protein>
    <recommendedName>
        <fullName evidence="1">UspA domain-containing protein</fullName>
    </recommendedName>
</protein>
<organism evidence="2 3">
    <name type="scientific">Halobacteriovorax marinus (strain ATCC BAA-682 / DSM 15412 / SJ)</name>
    <name type="common">Bacteriovorax marinus</name>
    <dbReference type="NCBI Taxonomy" id="862908"/>
    <lineage>
        <taxon>Bacteria</taxon>
        <taxon>Pseudomonadati</taxon>
        <taxon>Bdellovibrionota</taxon>
        <taxon>Bacteriovoracia</taxon>
        <taxon>Bacteriovoracales</taxon>
        <taxon>Halobacteriovoraceae</taxon>
        <taxon>Halobacteriovorax</taxon>
    </lineage>
</organism>
<keyword evidence="3" id="KW-1185">Reference proteome</keyword>
<sequence>MKNVVICCSLEDENIELLKALKGKSALENATLHFVHIFEIHVYTSDFSPYIFPSEEKYPEIEEASKNVMQTIAESICTPNQLSKSQVECYFAYSPKQKITEYLSDVSADLVVVASKQKHGIEGLFSSSFTEHLVKYSPCDVHILRPKES</sequence>
<dbReference type="InterPro" id="IPR006016">
    <property type="entry name" value="UspA"/>
</dbReference>
<dbReference type="KEGG" id="bmx:BMS_1404"/>
<dbReference type="STRING" id="862908.BMS_1404"/>
<evidence type="ECO:0000259" key="1">
    <source>
        <dbReference type="Pfam" id="PF00582"/>
    </source>
</evidence>
<dbReference type="CDD" id="cd00293">
    <property type="entry name" value="USP-like"/>
    <property type="match status" value="1"/>
</dbReference>
<accession>E1X040</accession>
<dbReference type="InterPro" id="IPR014729">
    <property type="entry name" value="Rossmann-like_a/b/a_fold"/>
</dbReference>
<reference evidence="3" key="1">
    <citation type="journal article" date="2013" name="ISME J.">
        <title>A small predatory core genome in the divergent marine Bacteriovorax marinus SJ and the terrestrial Bdellovibrio bacteriovorus.</title>
        <authorList>
            <person name="Crossman L.C."/>
            <person name="Chen H."/>
            <person name="Cerdeno-Tarraga A.M."/>
            <person name="Brooks K."/>
            <person name="Quail M.A."/>
            <person name="Pineiro S.A."/>
            <person name="Hobley L."/>
            <person name="Sockett R.E."/>
            <person name="Bentley S.D."/>
            <person name="Parkhill J."/>
            <person name="Williams H.N."/>
            <person name="Stine O.C."/>
        </authorList>
    </citation>
    <scope>NUCLEOTIDE SEQUENCE [LARGE SCALE GENOMIC DNA]</scope>
    <source>
        <strain evidence="3">ATCC BAA-682 / DSM 15412 / SJ</strain>
    </source>
</reference>
<dbReference type="RefSeq" id="WP_014244051.1">
    <property type="nucleotide sequence ID" value="NC_016620.1"/>
</dbReference>
<dbReference type="PATRIC" id="fig|862908.3.peg.1336"/>
<dbReference type="EMBL" id="FQ312005">
    <property type="protein sequence ID" value="CBW26267.1"/>
    <property type="molecule type" value="Genomic_DNA"/>
</dbReference>
<evidence type="ECO:0000313" key="2">
    <source>
        <dbReference type="EMBL" id="CBW26267.1"/>
    </source>
</evidence>
<dbReference type="SUPFAM" id="SSF52402">
    <property type="entry name" value="Adenine nucleotide alpha hydrolases-like"/>
    <property type="match status" value="1"/>
</dbReference>
<feature type="domain" description="UspA" evidence="1">
    <location>
        <begin position="17"/>
        <end position="145"/>
    </location>
</feature>
<dbReference type="Proteomes" id="UP000008963">
    <property type="component" value="Chromosome"/>
</dbReference>
<dbReference type="OrthoDB" id="5293283at2"/>
<name>E1X040_HALMS</name>
<evidence type="ECO:0000313" key="3">
    <source>
        <dbReference type="Proteomes" id="UP000008963"/>
    </source>
</evidence>
<gene>
    <name evidence="2" type="ordered locus">BMS_1404</name>
</gene>
<dbReference type="Gene3D" id="3.40.50.620">
    <property type="entry name" value="HUPs"/>
    <property type="match status" value="1"/>
</dbReference>
<dbReference type="eggNOG" id="COG0589">
    <property type="taxonomic scope" value="Bacteria"/>
</dbReference>
<proteinExistence type="predicted"/>
<dbReference type="HOGENOM" id="CLU_1747101_0_0_7"/>
<dbReference type="AlphaFoldDB" id="E1X040"/>